<dbReference type="Gene3D" id="3.90.1300.10">
    <property type="entry name" value="Amidase signature (AS) domain"/>
    <property type="match status" value="1"/>
</dbReference>
<name>C3ZYV0_BRAFL</name>
<dbReference type="RefSeq" id="XP_035686393.1">
    <property type="nucleotide sequence ID" value="XM_035830500.1"/>
</dbReference>
<evidence type="ECO:0000313" key="4">
    <source>
        <dbReference type="EMBL" id="EEN42269.1"/>
    </source>
</evidence>
<dbReference type="PANTHER" id="PTHR43372:SF4">
    <property type="entry name" value="FATTY-ACID AMIDE HYDROLASE 2"/>
    <property type="match status" value="1"/>
</dbReference>
<gene>
    <name evidence="6" type="primary">LOC118422753</name>
    <name evidence="4" type="ORF">BRAFLDRAFT_254371</name>
</gene>
<reference evidence="4" key="1">
    <citation type="journal article" date="2008" name="Nature">
        <title>The amphioxus genome and the evolution of the chordate karyotype.</title>
        <authorList>
            <consortium name="US DOE Joint Genome Institute (JGI-PGF)"/>
            <person name="Putnam N.H."/>
            <person name="Butts T."/>
            <person name="Ferrier D.E.K."/>
            <person name="Furlong R.F."/>
            <person name="Hellsten U."/>
            <person name="Kawashima T."/>
            <person name="Robinson-Rechavi M."/>
            <person name="Shoguchi E."/>
            <person name="Terry A."/>
            <person name="Yu J.-K."/>
            <person name="Benito-Gutierrez E.L."/>
            <person name="Dubchak I."/>
            <person name="Garcia-Fernandez J."/>
            <person name="Gibson-Brown J.J."/>
            <person name="Grigoriev I.V."/>
            <person name="Horton A.C."/>
            <person name="de Jong P.J."/>
            <person name="Jurka J."/>
            <person name="Kapitonov V.V."/>
            <person name="Kohara Y."/>
            <person name="Kuroki Y."/>
            <person name="Lindquist E."/>
            <person name="Lucas S."/>
            <person name="Osoegawa K."/>
            <person name="Pennacchio L.A."/>
            <person name="Salamov A.A."/>
            <person name="Satou Y."/>
            <person name="Sauka-Spengler T."/>
            <person name="Schmutz J."/>
            <person name="Shin-I T."/>
            <person name="Toyoda A."/>
            <person name="Bronner-Fraser M."/>
            <person name="Fujiyama A."/>
            <person name="Holland L.Z."/>
            <person name="Holland P.W.H."/>
            <person name="Satoh N."/>
            <person name="Rokhsar D.S."/>
        </authorList>
    </citation>
    <scope>NUCLEOTIDE SEQUENCE [LARGE SCALE GENOMIC DNA]</scope>
    <source>
        <strain evidence="4">S238N-H82</strain>
        <tissue evidence="4">Testes</tissue>
    </source>
</reference>
<dbReference type="GeneID" id="118422753"/>
<dbReference type="AlphaFoldDB" id="C3ZYV0"/>
<dbReference type="PANTHER" id="PTHR43372">
    <property type="entry name" value="FATTY-ACID AMIDE HYDROLASE"/>
    <property type="match status" value="1"/>
</dbReference>
<feature type="active site" description="Acyl-ester intermediate" evidence="2">
    <location>
        <position position="201"/>
    </location>
</feature>
<comment type="similarity">
    <text evidence="1">Belongs to the amidase family.</text>
</comment>
<dbReference type="InParanoid" id="C3ZYV0"/>
<dbReference type="OMA" id="LPTTWGM"/>
<evidence type="ECO:0000256" key="1">
    <source>
        <dbReference type="ARBA" id="ARBA00009199"/>
    </source>
</evidence>
<keyword evidence="5" id="KW-1185">Reference proteome</keyword>
<dbReference type="eggNOG" id="KOG1212">
    <property type="taxonomic scope" value="Eukaryota"/>
</dbReference>
<proteinExistence type="inferred from homology"/>
<accession>C3ZYV0</accession>
<dbReference type="Pfam" id="PF01425">
    <property type="entry name" value="Amidase"/>
    <property type="match status" value="1"/>
</dbReference>
<dbReference type="InterPro" id="IPR036928">
    <property type="entry name" value="AS_sf"/>
</dbReference>
<dbReference type="Proteomes" id="UP000001554">
    <property type="component" value="Chromosome 9"/>
</dbReference>
<dbReference type="STRING" id="7739.C3ZYV0"/>
<evidence type="ECO:0000259" key="3">
    <source>
        <dbReference type="Pfam" id="PF01425"/>
    </source>
</evidence>
<evidence type="ECO:0000313" key="5">
    <source>
        <dbReference type="Proteomes" id="UP000001554"/>
    </source>
</evidence>
<feature type="active site" description="Charge relay system" evidence="2">
    <location>
        <position position="177"/>
    </location>
</feature>
<dbReference type="InterPro" id="IPR023631">
    <property type="entry name" value="Amidase_dom"/>
</dbReference>
<evidence type="ECO:0000256" key="2">
    <source>
        <dbReference type="PIRSR" id="PIRSR001221-1"/>
    </source>
</evidence>
<protein>
    <submittedName>
        <fullName evidence="6">Fatty-acid amide hydrolase 2-like</fullName>
    </submittedName>
</protein>
<dbReference type="PIRSF" id="PIRSF001221">
    <property type="entry name" value="Amidase_fungi"/>
    <property type="match status" value="1"/>
</dbReference>
<dbReference type="InterPro" id="IPR020556">
    <property type="entry name" value="Amidase_CS"/>
</dbReference>
<feature type="active site" description="Charge relay system" evidence="2">
    <location>
        <position position="102"/>
    </location>
</feature>
<feature type="domain" description="Amidase" evidence="3">
    <location>
        <begin position="40"/>
        <end position="481"/>
    </location>
</feature>
<dbReference type="OrthoDB" id="6428749at2759"/>
<dbReference type="InterPro" id="IPR052739">
    <property type="entry name" value="FAAH2"/>
</dbReference>
<evidence type="ECO:0000313" key="6">
    <source>
        <dbReference type="RefSeq" id="XP_035686393.1"/>
    </source>
</evidence>
<organism>
    <name type="scientific">Branchiostoma floridae</name>
    <name type="common">Florida lancelet</name>
    <name type="synonym">Amphioxus</name>
    <dbReference type="NCBI Taxonomy" id="7739"/>
    <lineage>
        <taxon>Eukaryota</taxon>
        <taxon>Metazoa</taxon>
        <taxon>Chordata</taxon>
        <taxon>Cephalochordata</taxon>
        <taxon>Leptocardii</taxon>
        <taxon>Amphioxiformes</taxon>
        <taxon>Branchiostomatidae</taxon>
        <taxon>Branchiostoma</taxon>
    </lineage>
</organism>
<reference evidence="5" key="2">
    <citation type="journal article" date="2020" name="Nat. Ecol. Evol.">
        <title>Deeply conserved synteny resolves early events in vertebrate evolution.</title>
        <authorList>
            <person name="Simakov O."/>
            <person name="Marletaz F."/>
            <person name="Yue J.X."/>
            <person name="O'Connell B."/>
            <person name="Jenkins J."/>
            <person name="Brandt A."/>
            <person name="Calef R."/>
            <person name="Tung C.H."/>
            <person name="Huang T.K."/>
            <person name="Schmutz J."/>
            <person name="Satoh N."/>
            <person name="Yu J.K."/>
            <person name="Putnam N.H."/>
            <person name="Green R.E."/>
            <person name="Rokhsar D.S."/>
        </authorList>
    </citation>
    <scope>NUCLEOTIDE SEQUENCE [LARGE SCALE GENOMIC DNA]</scope>
    <source>
        <strain evidence="5">S238N-H82</strain>
    </source>
</reference>
<dbReference type="EMBL" id="GG666737">
    <property type="protein sequence ID" value="EEN42269.1"/>
    <property type="molecule type" value="Genomic_DNA"/>
</dbReference>
<dbReference type="SUPFAM" id="SSF75304">
    <property type="entry name" value="Amidase signature (AS) enzymes"/>
    <property type="match status" value="1"/>
</dbReference>
<reference evidence="6" key="3">
    <citation type="submission" date="2025-04" db="UniProtKB">
        <authorList>
            <consortium name="RefSeq"/>
        </authorList>
    </citation>
    <scope>IDENTIFICATION</scope>
    <source>
        <strain evidence="6">S238N-H82</strain>
        <tissue evidence="6">Testes</tissue>
    </source>
</reference>
<dbReference type="KEGG" id="bfo:118422753"/>
<dbReference type="PROSITE" id="PS00571">
    <property type="entry name" value="AMIDASES"/>
    <property type="match status" value="1"/>
</dbReference>
<sequence>MFSSRSPGPRSVPPVENPLLLETAVSLARKIRNREVKCEEVIKSYIDRIQHVNFIINAVVADRFEEAQEQARDIDTVLDAGDPNNLYPVESMPLLGVPFTAKEAFTVKGLPNTSGLVARKDIVSTSDATVVTYLRQAGAIPLAVTNCSELCMWYESSNNVYGTTNNAYNTGRIVGGSSGGEGCILAAGGSVMGVGSDIGGSIRMPAFFNGIFGHKPTSGIVSNQGQFPNAVGQRTEFLVTGPMCRFAEDLLPMLKIMAGPSTVQLKLEEKVDLKALNFYSIEDDGGSWLCTAVDPELKQAQKMVVTHVEKELGVKVQEVKMEKLKYSFQIWTAMMSESADNQTFCELMSHNESNPVNPYKEFVKWMFGKSEHTLPAIGLGMTEKVTQLTTEQNKNFIKMCANLKTEFENMLGEKGILFYPSHPKPAPKHNAPLLTPFNFAYTGIFNVLGFPVTQVPLGLGSEGVPLGLQVVALPYNDHMTLAVAVELEKAFGGWVNPGRVEEPGD</sequence>